<dbReference type="EMBL" id="ML769410">
    <property type="protein sequence ID" value="KAE9405316.1"/>
    <property type="molecule type" value="Genomic_DNA"/>
</dbReference>
<evidence type="ECO:0000313" key="1">
    <source>
        <dbReference type="EMBL" id="KAE9405316.1"/>
    </source>
</evidence>
<dbReference type="AlphaFoldDB" id="A0A6A4I455"/>
<dbReference type="Proteomes" id="UP000799118">
    <property type="component" value="Unassembled WGS sequence"/>
</dbReference>
<sequence length="178" mass="18984">MTKKIFSLSCDPLIEAITDFYKTPVTTYWYLLKTLYSISCLVCKVIGNDSQVERVPGSEESVVEVGNPGRDCREEEVEPGQIVQVREVVAQIPKSWNARNQDGELDGGNLLAYVMYGEMTGIRIPPQQHSLSGGAGGARELLGTESVLEIADGGVGGTRGALIPFHGARLATGGADAG</sequence>
<organism evidence="1 2">
    <name type="scientific">Gymnopus androsaceus JB14</name>
    <dbReference type="NCBI Taxonomy" id="1447944"/>
    <lineage>
        <taxon>Eukaryota</taxon>
        <taxon>Fungi</taxon>
        <taxon>Dikarya</taxon>
        <taxon>Basidiomycota</taxon>
        <taxon>Agaricomycotina</taxon>
        <taxon>Agaricomycetes</taxon>
        <taxon>Agaricomycetidae</taxon>
        <taxon>Agaricales</taxon>
        <taxon>Marasmiineae</taxon>
        <taxon>Omphalotaceae</taxon>
        <taxon>Gymnopus</taxon>
    </lineage>
</organism>
<name>A0A6A4I455_9AGAR</name>
<accession>A0A6A4I455</accession>
<keyword evidence="2" id="KW-1185">Reference proteome</keyword>
<reference evidence="1" key="1">
    <citation type="journal article" date="2019" name="Environ. Microbiol.">
        <title>Fungal ecological strategies reflected in gene transcription - a case study of two litter decomposers.</title>
        <authorList>
            <person name="Barbi F."/>
            <person name="Kohler A."/>
            <person name="Barry K."/>
            <person name="Baskaran P."/>
            <person name="Daum C."/>
            <person name="Fauchery L."/>
            <person name="Ihrmark K."/>
            <person name="Kuo A."/>
            <person name="LaButti K."/>
            <person name="Lipzen A."/>
            <person name="Morin E."/>
            <person name="Grigoriev I.V."/>
            <person name="Henrissat B."/>
            <person name="Lindahl B."/>
            <person name="Martin F."/>
        </authorList>
    </citation>
    <scope>NUCLEOTIDE SEQUENCE</scope>
    <source>
        <strain evidence="1">JB14</strain>
    </source>
</reference>
<evidence type="ECO:0000313" key="2">
    <source>
        <dbReference type="Proteomes" id="UP000799118"/>
    </source>
</evidence>
<gene>
    <name evidence="1" type="ORF">BT96DRAFT_935031</name>
</gene>
<protein>
    <submittedName>
        <fullName evidence="1">Uncharacterized protein</fullName>
    </submittedName>
</protein>
<proteinExistence type="predicted"/>